<organism evidence="5 6">
    <name type="scientific">Hydrococcus rivularis NIES-593</name>
    <dbReference type="NCBI Taxonomy" id="1921803"/>
    <lineage>
        <taxon>Bacteria</taxon>
        <taxon>Bacillati</taxon>
        <taxon>Cyanobacteriota</taxon>
        <taxon>Cyanophyceae</taxon>
        <taxon>Pleurocapsales</taxon>
        <taxon>Hydrococcaceae</taxon>
        <taxon>Hydrococcus</taxon>
    </lineage>
</organism>
<dbReference type="Gene3D" id="3.40.50.2300">
    <property type="match status" value="1"/>
</dbReference>
<dbReference type="Pfam" id="PF00072">
    <property type="entry name" value="Response_reg"/>
    <property type="match status" value="1"/>
</dbReference>
<comment type="caution">
    <text evidence="5">The sequence shown here is derived from an EMBL/GenBank/DDBJ whole genome shotgun (WGS) entry which is preliminary data.</text>
</comment>
<feature type="domain" description="Response regulatory" evidence="4">
    <location>
        <begin position="3"/>
        <end position="119"/>
    </location>
</feature>
<dbReference type="GO" id="GO:0000160">
    <property type="term" value="P:phosphorelay signal transduction system"/>
    <property type="evidence" value="ECO:0007669"/>
    <property type="project" value="UniProtKB-KW"/>
</dbReference>
<name>A0A1U7HQ20_9CYAN</name>
<dbReference type="Proteomes" id="UP000186868">
    <property type="component" value="Unassembled WGS sequence"/>
</dbReference>
<proteinExistence type="predicted"/>
<dbReference type="SUPFAM" id="SSF52172">
    <property type="entry name" value="CheY-like"/>
    <property type="match status" value="1"/>
</dbReference>
<dbReference type="STRING" id="1921803.NIES593_04695"/>
<keyword evidence="1 3" id="KW-0597">Phosphoprotein</keyword>
<dbReference type="InterPro" id="IPR050595">
    <property type="entry name" value="Bact_response_regulator"/>
</dbReference>
<dbReference type="AlphaFoldDB" id="A0A1U7HQ20"/>
<keyword evidence="6" id="KW-1185">Reference proteome</keyword>
<evidence type="ECO:0000256" key="2">
    <source>
        <dbReference type="ARBA" id="ARBA00023012"/>
    </source>
</evidence>
<evidence type="ECO:0000313" key="6">
    <source>
        <dbReference type="Proteomes" id="UP000186868"/>
    </source>
</evidence>
<dbReference type="RefSeq" id="WP_073598475.1">
    <property type="nucleotide sequence ID" value="NZ_MRCB01000003.1"/>
</dbReference>
<dbReference type="SMART" id="SM00448">
    <property type="entry name" value="REC"/>
    <property type="match status" value="1"/>
</dbReference>
<evidence type="ECO:0000256" key="1">
    <source>
        <dbReference type="ARBA" id="ARBA00022553"/>
    </source>
</evidence>
<protein>
    <submittedName>
        <fullName evidence="5">Two-component system response regulator</fullName>
    </submittedName>
</protein>
<accession>A0A1U7HQ20</accession>
<dbReference type="OrthoDB" id="457440at2"/>
<feature type="modified residue" description="4-aspartylphosphate" evidence="3">
    <location>
        <position position="52"/>
    </location>
</feature>
<evidence type="ECO:0000256" key="3">
    <source>
        <dbReference type="PROSITE-ProRule" id="PRU00169"/>
    </source>
</evidence>
<reference evidence="5 6" key="1">
    <citation type="submission" date="2016-11" db="EMBL/GenBank/DDBJ databases">
        <title>Draft Genome Sequences of Nine Cyanobacterial Strains from Diverse Habitats.</title>
        <authorList>
            <person name="Zhu T."/>
            <person name="Hou S."/>
            <person name="Lu X."/>
            <person name="Hess W.R."/>
        </authorList>
    </citation>
    <scope>NUCLEOTIDE SEQUENCE [LARGE SCALE GENOMIC DNA]</scope>
    <source>
        <strain evidence="5 6">NIES-593</strain>
    </source>
</reference>
<evidence type="ECO:0000259" key="4">
    <source>
        <dbReference type="PROSITE" id="PS50110"/>
    </source>
</evidence>
<dbReference type="PANTHER" id="PTHR44591:SF14">
    <property type="entry name" value="PROTEIN PILG"/>
    <property type="match status" value="1"/>
</dbReference>
<evidence type="ECO:0000313" key="5">
    <source>
        <dbReference type="EMBL" id="OKH25634.1"/>
    </source>
</evidence>
<dbReference type="InterPro" id="IPR001789">
    <property type="entry name" value="Sig_transdc_resp-reg_receiver"/>
</dbReference>
<dbReference type="EMBL" id="MRCB01000003">
    <property type="protein sequence ID" value="OKH25634.1"/>
    <property type="molecule type" value="Genomic_DNA"/>
</dbReference>
<sequence>MGTALVVDDSLTEQKIITSCLEKEGINVLIASSGEEALEKVKSTRPDVIVLDVVLPGRSGFEICRQLKAEASTSTIPIIICSTKGSEMDKFWGMKQGADAYIPKPIDQAEFVQTVKQLIKQ</sequence>
<dbReference type="PANTHER" id="PTHR44591">
    <property type="entry name" value="STRESS RESPONSE REGULATOR PROTEIN 1"/>
    <property type="match status" value="1"/>
</dbReference>
<dbReference type="InterPro" id="IPR011006">
    <property type="entry name" value="CheY-like_superfamily"/>
</dbReference>
<dbReference type="PROSITE" id="PS50110">
    <property type="entry name" value="RESPONSE_REGULATORY"/>
    <property type="match status" value="1"/>
</dbReference>
<gene>
    <name evidence="5" type="ORF">NIES593_04695</name>
</gene>
<keyword evidence="2" id="KW-0902">Two-component regulatory system</keyword>